<evidence type="ECO:0000256" key="1">
    <source>
        <dbReference type="SAM" id="MobiDB-lite"/>
    </source>
</evidence>
<keyword evidence="3" id="KW-1185">Reference proteome</keyword>
<name>A0A2G9QKS7_AQUCT</name>
<dbReference type="AlphaFoldDB" id="A0A2G9QKS7"/>
<organism evidence="2 3">
    <name type="scientific">Aquarana catesbeiana</name>
    <name type="common">American bullfrog</name>
    <name type="synonym">Rana catesbeiana</name>
    <dbReference type="NCBI Taxonomy" id="8400"/>
    <lineage>
        <taxon>Eukaryota</taxon>
        <taxon>Metazoa</taxon>
        <taxon>Chordata</taxon>
        <taxon>Craniata</taxon>
        <taxon>Vertebrata</taxon>
        <taxon>Euteleostomi</taxon>
        <taxon>Amphibia</taxon>
        <taxon>Batrachia</taxon>
        <taxon>Anura</taxon>
        <taxon>Neobatrachia</taxon>
        <taxon>Ranoidea</taxon>
        <taxon>Ranidae</taxon>
        <taxon>Aquarana</taxon>
    </lineage>
</organism>
<gene>
    <name evidence="2" type="ORF">AB205_0134080</name>
</gene>
<dbReference type="EMBL" id="KV964933">
    <property type="protein sequence ID" value="PIO16220.1"/>
    <property type="molecule type" value="Genomic_DNA"/>
</dbReference>
<evidence type="ECO:0000313" key="3">
    <source>
        <dbReference type="Proteomes" id="UP000228934"/>
    </source>
</evidence>
<evidence type="ECO:0000313" key="2">
    <source>
        <dbReference type="EMBL" id="PIO16220.1"/>
    </source>
</evidence>
<dbReference type="OrthoDB" id="10262843at2759"/>
<proteinExistence type="predicted"/>
<protein>
    <submittedName>
        <fullName evidence="2">Uncharacterized protein</fullName>
    </submittedName>
</protein>
<dbReference type="Proteomes" id="UP000228934">
    <property type="component" value="Unassembled WGS sequence"/>
</dbReference>
<accession>A0A2G9QKS7</accession>
<reference evidence="3" key="1">
    <citation type="journal article" date="2017" name="Nat. Commun.">
        <title>The North American bullfrog draft genome provides insight into hormonal regulation of long noncoding RNA.</title>
        <authorList>
            <person name="Hammond S.A."/>
            <person name="Warren R.L."/>
            <person name="Vandervalk B.P."/>
            <person name="Kucuk E."/>
            <person name="Khan H."/>
            <person name="Gibb E.A."/>
            <person name="Pandoh P."/>
            <person name="Kirk H."/>
            <person name="Zhao Y."/>
            <person name="Jones M."/>
            <person name="Mungall A.J."/>
            <person name="Coope R."/>
            <person name="Pleasance S."/>
            <person name="Moore R.A."/>
            <person name="Holt R.A."/>
            <person name="Round J.M."/>
            <person name="Ohora S."/>
            <person name="Walle B.V."/>
            <person name="Veldhoen N."/>
            <person name="Helbing C.C."/>
            <person name="Birol I."/>
        </authorList>
    </citation>
    <scope>NUCLEOTIDE SEQUENCE [LARGE SCALE GENOMIC DNA]</scope>
</reference>
<sequence length="96" mass="10711">MELLNLRSHHNLPSSWITSVASVRTPLDPLRKRINRMTVVHSESLGPHSKVLGLNNSHTNMDEEVLVEKGSKSIPGSGMGTASVQDRHNRRKRHGE</sequence>
<feature type="region of interest" description="Disordered" evidence="1">
    <location>
        <begin position="68"/>
        <end position="96"/>
    </location>
</feature>